<dbReference type="RefSeq" id="WP_126601648.1">
    <property type="nucleotide sequence ID" value="NZ_BIFQ01000002.1"/>
</dbReference>
<name>A0A401ZQN7_9CHLR</name>
<keyword evidence="2" id="KW-1185">Reference proteome</keyword>
<sequence>MGRRKKISTAQPVLLSVAEVAIMLGVCRTTVCQYLNHEGLLSILLRGVRRIHPDSLYE</sequence>
<dbReference type="EMBL" id="BIFQ01000002">
    <property type="protein sequence ID" value="GCE09228.1"/>
    <property type="molecule type" value="Genomic_DNA"/>
</dbReference>
<dbReference type="Proteomes" id="UP000287224">
    <property type="component" value="Unassembled WGS sequence"/>
</dbReference>
<dbReference type="OrthoDB" id="166072at2"/>
<protein>
    <recommendedName>
        <fullName evidence="3">Helix-turn-helix domain-containing protein</fullName>
    </recommendedName>
</protein>
<accession>A0A401ZQN7</accession>
<gene>
    <name evidence="1" type="ORF">KDAU_65570</name>
</gene>
<dbReference type="AlphaFoldDB" id="A0A401ZQN7"/>
<evidence type="ECO:0000313" key="1">
    <source>
        <dbReference type="EMBL" id="GCE09228.1"/>
    </source>
</evidence>
<evidence type="ECO:0000313" key="2">
    <source>
        <dbReference type="Proteomes" id="UP000287224"/>
    </source>
</evidence>
<reference evidence="2" key="1">
    <citation type="submission" date="2018-12" db="EMBL/GenBank/DDBJ databases">
        <title>Tengunoibacter tsumagoiensis gen. nov., sp. nov., Dictyobacter kobayashii sp. nov., D. alpinus sp. nov., and D. joshuensis sp. nov. and description of Dictyobacteraceae fam. nov. within the order Ktedonobacterales isolated from Tengu-no-mugimeshi.</title>
        <authorList>
            <person name="Wang C.M."/>
            <person name="Zheng Y."/>
            <person name="Sakai Y."/>
            <person name="Toyoda A."/>
            <person name="Minakuchi Y."/>
            <person name="Abe K."/>
            <person name="Yokota A."/>
            <person name="Yabe S."/>
        </authorList>
    </citation>
    <scope>NUCLEOTIDE SEQUENCE [LARGE SCALE GENOMIC DNA]</scope>
    <source>
        <strain evidence="2">S-27</strain>
    </source>
</reference>
<evidence type="ECO:0008006" key="3">
    <source>
        <dbReference type="Google" id="ProtNLM"/>
    </source>
</evidence>
<proteinExistence type="predicted"/>
<organism evidence="1 2">
    <name type="scientific">Dictyobacter aurantiacus</name>
    <dbReference type="NCBI Taxonomy" id="1936993"/>
    <lineage>
        <taxon>Bacteria</taxon>
        <taxon>Bacillati</taxon>
        <taxon>Chloroflexota</taxon>
        <taxon>Ktedonobacteria</taxon>
        <taxon>Ktedonobacterales</taxon>
        <taxon>Dictyobacteraceae</taxon>
        <taxon>Dictyobacter</taxon>
    </lineage>
</organism>
<comment type="caution">
    <text evidence="1">The sequence shown here is derived from an EMBL/GenBank/DDBJ whole genome shotgun (WGS) entry which is preliminary data.</text>
</comment>